<dbReference type="SUPFAM" id="SSF56112">
    <property type="entry name" value="Protein kinase-like (PK-like)"/>
    <property type="match status" value="1"/>
</dbReference>
<comment type="caution">
    <text evidence="3">The sequence shown here is derived from an EMBL/GenBank/DDBJ whole genome shotgun (WGS) entry which is preliminary data.</text>
</comment>
<feature type="compositionally biased region" description="Acidic residues" evidence="1">
    <location>
        <begin position="48"/>
        <end position="62"/>
    </location>
</feature>
<gene>
    <name evidence="3" type="ORF">ADUPG1_007243</name>
</gene>
<feature type="region of interest" description="Disordered" evidence="1">
    <location>
        <begin position="335"/>
        <end position="394"/>
    </location>
</feature>
<feature type="compositionally biased region" description="Low complexity" evidence="1">
    <location>
        <begin position="385"/>
        <end position="394"/>
    </location>
</feature>
<evidence type="ECO:0000313" key="4">
    <source>
        <dbReference type="Proteomes" id="UP001057375"/>
    </source>
</evidence>
<feature type="region of interest" description="Disordered" evidence="1">
    <location>
        <begin position="194"/>
        <end position="221"/>
    </location>
</feature>
<dbReference type="Gene3D" id="1.10.510.10">
    <property type="entry name" value="Transferase(Phosphotransferase) domain 1"/>
    <property type="match status" value="1"/>
</dbReference>
<evidence type="ECO:0000259" key="2">
    <source>
        <dbReference type="PROSITE" id="PS50011"/>
    </source>
</evidence>
<dbReference type="SUPFAM" id="SSF52113">
    <property type="entry name" value="BRCT domain"/>
    <property type="match status" value="1"/>
</dbReference>
<feature type="compositionally biased region" description="Basic and acidic residues" evidence="1">
    <location>
        <begin position="63"/>
        <end position="79"/>
    </location>
</feature>
<feature type="compositionally biased region" description="Basic and acidic residues" evidence="1">
    <location>
        <begin position="194"/>
        <end position="207"/>
    </location>
</feature>
<dbReference type="InterPro" id="IPR000719">
    <property type="entry name" value="Prot_kinase_dom"/>
</dbReference>
<dbReference type="EMBL" id="BQXS01010195">
    <property type="protein sequence ID" value="GKT33282.1"/>
    <property type="molecule type" value="Genomic_DNA"/>
</dbReference>
<feature type="compositionally biased region" description="Basic and acidic residues" evidence="1">
    <location>
        <begin position="375"/>
        <end position="384"/>
    </location>
</feature>
<feature type="region of interest" description="Disordered" evidence="1">
    <location>
        <begin position="22"/>
        <end position="79"/>
    </location>
</feature>
<dbReference type="InterPro" id="IPR036420">
    <property type="entry name" value="BRCT_dom_sf"/>
</dbReference>
<sequence length="623" mass="71040">MYSTVEQDYLKRRKAHLLHQNEEEKKRFLSNPLPFCHDSIKHKRADGDLEESSESGESEEEGDSHGRYTGREEEKDCNTKEFESGSKDYYYAQMEKYNITEDDAFIGRIGKECTHVIAENMNGLREARDLFTKLETNGKGRKTERKSREIILVSVKWIFECAWLWKRKVTQPFELKKTTTSTLSLPSKPVKEIVIKGNDKDPTPKDTKQKKHKDKRNITPRISSRSLTKHDSLTLTSASTLTSQCIIGSDGFGEVLLVLIDGIPFPCVLKKMLRIADKTVVKGCRKEFKVQLKLFTNPKCFNRIPRPLYALDFARSWCSQGKYACYVRESTMGGTESDSTAVIHDHGDGNDGDEDDSDDREEELHSDSESYGSDGSDKNSDHSESSSSSSSRQSMRSVDLTLLDPLRICALCAEIIQCVSDILKEKSDLIHRNIKLNNFLIRVDSTSMACTVVLDGIGFSHIRDMIIHSKQLSRQERRKFVSSLSDQFIFESLVFKSPESFDGIETQKSDAYSLGLTLFSLFFGCTPFTQMQAYEGLDSVEAFYKRLIEQQCKLSLSDSCVFRKLKTMEEGKYKHLHTCFEEIIYGLIRFNPAERMSVHEACERLSSSTDPLNNLDSHRHALI</sequence>
<feature type="domain" description="Protein kinase" evidence="2">
    <location>
        <begin position="241"/>
        <end position="623"/>
    </location>
</feature>
<proteinExistence type="predicted"/>
<name>A0ABQ5KLA3_9EUKA</name>
<protein>
    <recommendedName>
        <fullName evidence="2">Protein kinase domain-containing protein</fullName>
    </recommendedName>
</protein>
<evidence type="ECO:0000313" key="3">
    <source>
        <dbReference type="EMBL" id="GKT33282.1"/>
    </source>
</evidence>
<dbReference type="SMART" id="SM00220">
    <property type="entry name" value="S_TKc"/>
    <property type="match status" value="1"/>
</dbReference>
<feature type="compositionally biased region" description="Acidic residues" evidence="1">
    <location>
        <begin position="350"/>
        <end position="361"/>
    </location>
</feature>
<reference evidence="3" key="1">
    <citation type="submission" date="2022-03" db="EMBL/GenBank/DDBJ databases">
        <title>Draft genome sequence of Aduncisulcus paluster, a free-living microaerophilic Fornicata.</title>
        <authorList>
            <person name="Yuyama I."/>
            <person name="Kume K."/>
            <person name="Tamura T."/>
            <person name="Inagaki Y."/>
            <person name="Hashimoto T."/>
        </authorList>
    </citation>
    <scope>NUCLEOTIDE SEQUENCE</scope>
    <source>
        <strain evidence="3">NY0171</strain>
    </source>
</reference>
<keyword evidence="4" id="KW-1185">Reference proteome</keyword>
<dbReference type="InterPro" id="IPR011009">
    <property type="entry name" value="Kinase-like_dom_sf"/>
</dbReference>
<dbReference type="PROSITE" id="PS50011">
    <property type="entry name" value="PROTEIN_KINASE_DOM"/>
    <property type="match status" value="1"/>
</dbReference>
<evidence type="ECO:0000256" key="1">
    <source>
        <dbReference type="SAM" id="MobiDB-lite"/>
    </source>
</evidence>
<accession>A0ABQ5KLA3</accession>
<dbReference type="Proteomes" id="UP001057375">
    <property type="component" value="Unassembled WGS sequence"/>
</dbReference>
<organism evidence="3 4">
    <name type="scientific">Aduncisulcus paluster</name>
    <dbReference type="NCBI Taxonomy" id="2918883"/>
    <lineage>
        <taxon>Eukaryota</taxon>
        <taxon>Metamonada</taxon>
        <taxon>Carpediemonas-like organisms</taxon>
        <taxon>Aduncisulcus</taxon>
    </lineage>
</organism>